<dbReference type="EMBL" id="BARW01034893">
    <property type="protein sequence ID" value="GAJ11281.1"/>
    <property type="molecule type" value="Genomic_DNA"/>
</dbReference>
<protein>
    <submittedName>
        <fullName evidence="1">Uncharacterized protein</fullName>
    </submittedName>
</protein>
<evidence type="ECO:0000313" key="1">
    <source>
        <dbReference type="EMBL" id="GAJ11281.1"/>
    </source>
</evidence>
<comment type="caution">
    <text evidence="1">The sequence shown here is derived from an EMBL/GenBank/DDBJ whole genome shotgun (WGS) entry which is preliminary data.</text>
</comment>
<organism evidence="1">
    <name type="scientific">marine sediment metagenome</name>
    <dbReference type="NCBI Taxonomy" id="412755"/>
    <lineage>
        <taxon>unclassified sequences</taxon>
        <taxon>metagenomes</taxon>
        <taxon>ecological metagenomes</taxon>
    </lineage>
</organism>
<proteinExistence type="predicted"/>
<dbReference type="AlphaFoldDB" id="X1VC96"/>
<accession>X1VC96</accession>
<name>X1VC96_9ZZZZ</name>
<feature type="non-terminal residue" evidence="1">
    <location>
        <position position="1"/>
    </location>
</feature>
<sequence>RTLVLAEDIAVTDRLEMEAKKVGGGLTGTLSAERAAMFSFPTKGAAHDFIFVAQQQGHQAVIQKALFSGVFSPLAALREDAERIRRMLKKPGPKPPWAK</sequence>
<gene>
    <name evidence="1" type="ORF">S12H4_54565</name>
</gene>
<reference evidence="1" key="1">
    <citation type="journal article" date="2014" name="Front. Microbiol.">
        <title>High frequency of phylogenetically diverse reductive dehalogenase-homologous genes in deep subseafloor sedimentary metagenomes.</title>
        <authorList>
            <person name="Kawai M."/>
            <person name="Futagami T."/>
            <person name="Toyoda A."/>
            <person name="Takaki Y."/>
            <person name="Nishi S."/>
            <person name="Hori S."/>
            <person name="Arai W."/>
            <person name="Tsubouchi T."/>
            <person name="Morono Y."/>
            <person name="Uchiyama I."/>
            <person name="Ito T."/>
            <person name="Fujiyama A."/>
            <person name="Inagaki F."/>
            <person name="Takami H."/>
        </authorList>
    </citation>
    <scope>NUCLEOTIDE SEQUENCE</scope>
    <source>
        <strain evidence="1">Expedition CK06-06</strain>
    </source>
</reference>